<evidence type="ECO:0000256" key="6">
    <source>
        <dbReference type="ARBA" id="ARBA00023002"/>
    </source>
</evidence>
<evidence type="ECO:0000256" key="9">
    <source>
        <dbReference type="ARBA" id="ARBA00047707"/>
    </source>
</evidence>
<dbReference type="AlphaFoldDB" id="A0A4Y7I8H9"/>
<dbReference type="FunFam" id="3.50.50.60:FF:000100">
    <property type="entry name" value="Flavin-containing monooxygenase"/>
    <property type="match status" value="1"/>
</dbReference>
<sequence length="394" mass="44578">MTTEIKRVWVSQPVIIGGGPSGLAVAACLKKKGLPSLILERENCAASLWRNRTYDRLRLHLPKNFCQLPYMEFPPDFPSYPTKEQYIEYLDAYVKHFSIEPIYEEHVQIAEYDSAMGFWLVKTNNAEFVCRWLIVATGENADPVIPEIDGISDFHGQVLHTSLYKNGDEFEGDKVLVLGCGNSGMEISLDLCNCGAQVSIVVRDTLHILPRDILGRSTFGVSMCLLKWFPIWLVDQFLLFCSRLILQDVRQLGFKRPELGPLELKIRTGKTPVLDVGTLAKIRTGQIKVVPGVKRFTNRGVEFVDGRVDEFDSVILATGYRTNVPSWLKEDEFFSKDDGYPRKPFPNGWKGKNGLYSVGFTKKGLLGASIDAQRVAEDISQQWKSETKHFHLRV</sequence>
<reference evidence="10 11" key="1">
    <citation type="journal article" date="2018" name="Science">
        <title>The opium poppy genome and morphinan production.</title>
        <authorList>
            <person name="Guo L."/>
            <person name="Winzer T."/>
            <person name="Yang X."/>
            <person name="Li Y."/>
            <person name="Ning Z."/>
            <person name="He Z."/>
            <person name="Teodor R."/>
            <person name="Lu Y."/>
            <person name="Bowser T.A."/>
            <person name="Graham I.A."/>
            <person name="Ye K."/>
        </authorList>
    </citation>
    <scope>NUCLEOTIDE SEQUENCE [LARGE SCALE GENOMIC DNA]</scope>
    <source>
        <strain evidence="11">cv. HN1</strain>
        <tissue evidence="10">Leaves</tissue>
    </source>
</reference>
<dbReference type="EC" id="1.14.13.168" evidence="8"/>
<dbReference type="OMA" id="VTVEVSC"/>
<accession>A0A4Y7I8H9</accession>
<comment type="similarity">
    <text evidence="2">Belongs to the FMO family.</text>
</comment>
<keyword evidence="3" id="KW-0285">Flavoprotein</keyword>
<dbReference type="OrthoDB" id="66881at2759"/>
<dbReference type="InterPro" id="IPR050982">
    <property type="entry name" value="Auxin_biosynth/cation_transpt"/>
</dbReference>
<evidence type="ECO:0000256" key="4">
    <source>
        <dbReference type="ARBA" id="ARBA00022827"/>
    </source>
</evidence>
<organism evidence="10 11">
    <name type="scientific">Papaver somniferum</name>
    <name type="common">Opium poppy</name>
    <dbReference type="NCBI Taxonomy" id="3469"/>
    <lineage>
        <taxon>Eukaryota</taxon>
        <taxon>Viridiplantae</taxon>
        <taxon>Streptophyta</taxon>
        <taxon>Embryophyta</taxon>
        <taxon>Tracheophyta</taxon>
        <taxon>Spermatophyta</taxon>
        <taxon>Magnoliopsida</taxon>
        <taxon>Ranunculales</taxon>
        <taxon>Papaveraceae</taxon>
        <taxon>Papaveroideae</taxon>
        <taxon>Papaver</taxon>
    </lineage>
</organism>
<keyword evidence="6" id="KW-0560">Oxidoreductase</keyword>
<dbReference type="Gene3D" id="3.50.50.60">
    <property type="entry name" value="FAD/NAD(P)-binding domain"/>
    <property type="match status" value="1"/>
</dbReference>
<keyword evidence="11" id="KW-1185">Reference proteome</keyword>
<dbReference type="EMBL" id="CM010715">
    <property type="protein sequence ID" value="RZC45243.1"/>
    <property type="molecule type" value="Genomic_DNA"/>
</dbReference>
<evidence type="ECO:0000256" key="7">
    <source>
        <dbReference type="ARBA" id="ARBA00023033"/>
    </source>
</evidence>
<dbReference type="Pfam" id="PF13738">
    <property type="entry name" value="Pyr_redox_3"/>
    <property type="match status" value="1"/>
</dbReference>
<evidence type="ECO:0000256" key="3">
    <source>
        <dbReference type="ARBA" id="ARBA00022630"/>
    </source>
</evidence>
<proteinExistence type="inferred from homology"/>
<evidence type="ECO:0000256" key="8">
    <source>
        <dbReference type="ARBA" id="ARBA00039148"/>
    </source>
</evidence>
<dbReference type="STRING" id="3469.A0A4Y7I8H9"/>
<dbReference type="Proteomes" id="UP000316621">
    <property type="component" value="Chromosome 1"/>
</dbReference>
<dbReference type="PANTHER" id="PTHR43539">
    <property type="entry name" value="FLAVIN-BINDING MONOOXYGENASE-LIKE PROTEIN (AFU_ORTHOLOGUE AFUA_4G09220)"/>
    <property type="match status" value="1"/>
</dbReference>
<dbReference type="PRINTS" id="PR00368">
    <property type="entry name" value="FADPNR"/>
</dbReference>
<keyword evidence="5" id="KW-0521">NADP</keyword>
<protein>
    <recommendedName>
        <fullName evidence="8">indole-3-pyruvate monooxygenase</fullName>
        <ecNumber evidence="8">1.14.13.168</ecNumber>
    </recommendedName>
</protein>
<dbReference type="Gramene" id="RZC45243">
    <property type="protein sequence ID" value="RZC45243"/>
    <property type="gene ID" value="C5167_038204"/>
</dbReference>
<dbReference type="InterPro" id="IPR036188">
    <property type="entry name" value="FAD/NAD-bd_sf"/>
</dbReference>
<name>A0A4Y7I8H9_PAPSO</name>
<gene>
    <name evidence="10" type="ORF">C5167_038204</name>
</gene>
<evidence type="ECO:0000313" key="11">
    <source>
        <dbReference type="Proteomes" id="UP000316621"/>
    </source>
</evidence>
<dbReference type="SUPFAM" id="SSF51905">
    <property type="entry name" value="FAD/NAD(P)-binding domain"/>
    <property type="match status" value="2"/>
</dbReference>
<evidence type="ECO:0000313" key="10">
    <source>
        <dbReference type="EMBL" id="RZC45243.1"/>
    </source>
</evidence>
<evidence type="ECO:0000256" key="1">
    <source>
        <dbReference type="ARBA" id="ARBA00001974"/>
    </source>
</evidence>
<evidence type="ECO:0000256" key="2">
    <source>
        <dbReference type="ARBA" id="ARBA00009183"/>
    </source>
</evidence>
<evidence type="ECO:0000256" key="5">
    <source>
        <dbReference type="ARBA" id="ARBA00022857"/>
    </source>
</evidence>
<comment type="catalytic activity">
    <reaction evidence="9">
        <text>indole-3-pyruvate + NADPH + O2 + H(+) = (indol-3-yl)acetate + CO2 + NADP(+) + H2O</text>
        <dbReference type="Rhea" id="RHEA:34331"/>
        <dbReference type="ChEBI" id="CHEBI:15377"/>
        <dbReference type="ChEBI" id="CHEBI:15378"/>
        <dbReference type="ChEBI" id="CHEBI:15379"/>
        <dbReference type="ChEBI" id="CHEBI:16526"/>
        <dbReference type="ChEBI" id="CHEBI:17640"/>
        <dbReference type="ChEBI" id="CHEBI:30854"/>
        <dbReference type="ChEBI" id="CHEBI:57783"/>
        <dbReference type="ChEBI" id="CHEBI:58349"/>
        <dbReference type="EC" id="1.14.13.168"/>
    </reaction>
</comment>
<dbReference type="PRINTS" id="PR00469">
    <property type="entry name" value="PNDRDTASEII"/>
</dbReference>
<dbReference type="PANTHER" id="PTHR43539:SF56">
    <property type="entry name" value="EXPRESSED PROTEIN"/>
    <property type="match status" value="1"/>
</dbReference>
<keyword evidence="4" id="KW-0274">FAD</keyword>
<dbReference type="PROSITE" id="PS51257">
    <property type="entry name" value="PROKAR_LIPOPROTEIN"/>
    <property type="match status" value="1"/>
</dbReference>
<comment type="cofactor">
    <cofactor evidence="1">
        <name>FAD</name>
        <dbReference type="ChEBI" id="CHEBI:57692"/>
    </cofactor>
</comment>
<dbReference type="GO" id="GO:0050660">
    <property type="term" value="F:flavin adenine dinucleotide binding"/>
    <property type="evidence" value="ECO:0007669"/>
    <property type="project" value="TreeGrafter"/>
</dbReference>
<dbReference type="GO" id="GO:0103075">
    <property type="term" value="F:indole-3-pyruvate monooxygenase activity"/>
    <property type="evidence" value="ECO:0007669"/>
    <property type="project" value="UniProtKB-EC"/>
</dbReference>
<keyword evidence="7" id="KW-0503">Monooxygenase</keyword>